<evidence type="ECO:0000313" key="1">
    <source>
        <dbReference type="EMBL" id="DAF90282.1"/>
    </source>
</evidence>
<protein>
    <submittedName>
        <fullName evidence="1">Uncharacterized protein</fullName>
    </submittedName>
</protein>
<name>A0A8S5U787_9CAUD</name>
<dbReference type="Gene3D" id="3.90.1720.10">
    <property type="entry name" value="endopeptidase domain like (from Nostoc punctiforme)"/>
    <property type="match status" value="1"/>
</dbReference>
<accession>A0A8S5U787</accession>
<sequence length="687" mass="77381">MVEKFKFWCQKVLPTIYDDSLSYYEAICKMATYLNATIDQVNEFQKMIDALPETILNSEEFQKMVQDAVDGKIDALYKVVQDALDAFEVEQDAFEKQVNDSNAAFRQQVNADNTKFKNDVNTANSQFQQQVNADNTKFKNDVNTANTQFQQQVNGKLSGYESSNVQFQQQVNNKLTGYETSDAQFKQEVNTKLSGYESDNAQFKSQVNAKVDEIPTKIAEYPKYPLCQNSNGAVTQEFDVAMTYYHNDNLIYGNYHTPFNTSAAVQSGKYEIDCSSFVQLCLMGIPYENTRWFNNKNAAVSGYYFGDDLIIDPEADRPYGMLSDDMCKWFVEHGYYFETDDPNQLKPGDVVFMTFDDESPTYKHITHCGLFVSYQAITDEIWCISASNTSDARPYVVSRESYKRTSPSFVGFGRLPLPDCKFNANNLFANGYSKPLLGEQSISIAAGSFIQDMGRLRLVKSLEKNKMYTLAINVTNAQLPLFFTMQSGSNNMTNISIKDGEWVYMPFCMNFLNTPEVQSLPVDAGSGQYLISVYARILKNETGGITRACNFKDIALYEGVVCEPISSKSELNMDYFNALAGSPTVFEISTFDQANNRSRDFAKQCQPYKLNSFIIKTTGDYPSTGVPFTPDCTYLVFALMTISGSDATGSMYAFNITDTGDEKCIYKAAIKYGIFANWVTIAKVISN</sequence>
<organism evidence="1">
    <name type="scientific">Podoviridae sp. cthau23</name>
    <dbReference type="NCBI Taxonomy" id="2825268"/>
    <lineage>
        <taxon>Viruses</taxon>
        <taxon>Duplodnaviria</taxon>
        <taxon>Heunggongvirae</taxon>
        <taxon>Uroviricota</taxon>
        <taxon>Caudoviricetes</taxon>
    </lineage>
</organism>
<proteinExistence type="predicted"/>
<reference evidence="1" key="1">
    <citation type="journal article" date="2021" name="Proc. Natl. Acad. Sci. U.S.A.">
        <title>A Catalog of Tens of Thousands of Viruses from Human Metagenomes Reveals Hidden Associations with Chronic Diseases.</title>
        <authorList>
            <person name="Tisza M.J."/>
            <person name="Buck C.B."/>
        </authorList>
    </citation>
    <scope>NUCLEOTIDE SEQUENCE</scope>
    <source>
        <strain evidence="1">Cthau23</strain>
    </source>
</reference>
<dbReference type="EMBL" id="BK016024">
    <property type="protein sequence ID" value="DAF90282.1"/>
    <property type="molecule type" value="Genomic_DNA"/>
</dbReference>